<evidence type="ECO:0000313" key="3">
    <source>
        <dbReference type="EMBL" id="MBU2786802.1"/>
    </source>
</evidence>
<accession>A0AAE3CIK5</accession>
<dbReference type="RefSeq" id="WP_215872891.1">
    <property type="nucleotide sequence ID" value="NZ_JAAXYO010000016.1"/>
</dbReference>
<feature type="region of interest" description="Disordered" evidence="2">
    <location>
        <begin position="101"/>
        <end position="120"/>
    </location>
</feature>
<protein>
    <submittedName>
        <fullName evidence="3">Uncharacterized protein</fullName>
    </submittedName>
</protein>
<dbReference type="AlphaFoldDB" id="A0AAE3CIK5"/>
<sequence>MEKQKRHRRTAEERLADLEAKKLQMEARMREQMNKIEEQKRRLQENPKLKRERDAQRRMLVDRISRLANGWEATQILAAVAEVYERVNGDEAKMNALHQRGEALMQELKPRRGRRPRNSI</sequence>
<keyword evidence="1" id="KW-0175">Coiled coil</keyword>
<evidence type="ECO:0000256" key="1">
    <source>
        <dbReference type="SAM" id="Coils"/>
    </source>
</evidence>
<dbReference type="Proteomes" id="UP001197378">
    <property type="component" value="Unassembled WGS sequence"/>
</dbReference>
<feature type="compositionally biased region" description="Basic residues" evidence="2">
    <location>
        <begin position="111"/>
        <end position="120"/>
    </location>
</feature>
<gene>
    <name evidence="3" type="ORF">HFQ13_00990</name>
</gene>
<name>A0AAE3CIK5_9PROT</name>
<evidence type="ECO:0000256" key="2">
    <source>
        <dbReference type="SAM" id="MobiDB-lite"/>
    </source>
</evidence>
<organism evidence="3 4">
    <name type="scientific">Igneacidithiobacillus copahuensis</name>
    <dbReference type="NCBI Taxonomy" id="2724909"/>
    <lineage>
        <taxon>Bacteria</taxon>
        <taxon>Pseudomonadati</taxon>
        <taxon>Pseudomonadota</taxon>
        <taxon>Acidithiobacillia</taxon>
        <taxon>Acidithiobacillales</taxon>
        <taxon>Acidithiobacillaceae</taxon>
        <taxon>Igneacidithiobacillus</taxon>
    </lineage>
</organism>
<feature type="coiled-coil region" evidence="1">
    <location>
        <begin position="1"/>
        <end position="46"/>
    </location>
</feature>
<proteinExistence type="predicted"/>
<dbReference type="EMBL" id="JAAXYO010000016">
    <property type="protein sequence ID" value="MBU2786802.1"/>
    <property type="molecule type" value="Genomic_DNA"/>
</dbReference>
<comment type="caution">
    <text evidence="3">The sequence shown here is derived from an EMBL/GenBank/DDBJ whole genome shotgun (WGS) entry which is preliminary data.</text>
</comment>
<reference evidence="3" key="1">
    <citation type="journal article" date="2021" name="ISME J.">
        <title>Genomic evolution of the class Acidithiobacillia: deep-branching Proteobacteria living in extreme acidic conditions.</title>
        <authorList>
            <person name="Moya-Beltran A."/>
            <person name="Beard S."/>
            <person name="Rojas-Villalobos C."/>
            <person name="Issotta F."/>
            <person name="Gallardo Y."/>
            <person name="Ulloa R."/>
            <person name="Giaveno A."/>
            <person name="Degli Esposti M."/>
            <person name="Johnson D.B."/>
            <person name="Quatrini R."/>
        </authorList>
    </citation>
    <scope>NUCLEOTIDE SEQUENCE</scope>
    <source>
        <strain evidence="3">VAN18-1</strain>
    </source>
</reference>
<evidence type="ECO:0000313" key="4">
    <source>
        <dbReference type="Proteomes" id="UP001197378"/>
    </source>
</evidence>
<keyword evidence="4" id="KW-1185">Reference proteome</keyword>